<feature type="domain" description="Response regulatory" evidence="2">
    <location>
        <begin position="4"/>
        <end position="115"/>
    </location>
</feature>
<proteinExistence type="predicted"/>
<dbReference type="PANTHER" id="PTHR37299">
    <property type="entry name" value="TRANSCRIPTIONAL REGULATOR-RELATED"/>
    <property type="match status" value="1"/>
</dbReference>
<feature type="modified residue" description="4-aspartylphosphate" evidence="1">
    <location>
        <position position="55"/>
    </location>
</feature>
<dbReference type="SMART" id="SM00850">
    <property type="entry name" value="LytTR"/>
    <property type="match status" value="1"/>
</dbReference>
<evidence type="ECO:0000256" key="1">
    <source>
        <dbReference type="PROSITE-ProRule" id="PRU00169"/>
    </source>
</evidence>
<dbReference type="PROSITE" id="PS50110">
    <property type="entry name" value="RESPONSE_REGULATORY"/>
    <property type="match status" value="1"/>
</dbReference>
<dbReference type="Pfam" id="PF04397">
    <property type="entry name" value="LytTR"/>
    <property type="match status" value="1"/>
</dbReference>
<evidence type="ECO:0000259" key="3">
    <source>
        <dbReference type="PROSITE" id="PS50930"/>
    </source>
</evidence>
<dbReference type="GO" id="GO:0000156">
    <property type="term" value="F:phosphorelay response regulator activity"/>
    <property type="evidence" value="ECO:0007669"/>
    <property type="project" value="InterPro"/>
</dbReference>
<reference evidence="4" key="1">
    <citation type="submission" date="2020-02" db="EMBL/GenBank/DDBJ databases">
        <authorList>
            <person name="Meier V. D."/>
        </authorList>
    </citation>
    <scope>NUCLEOTIDE SEQUENCE</scope>
    <source>
        <strain evidence="4">AVDCRST_MAG40</strain>
    </source>
</reference>
<dbReference type="Gene3D" id="2.40.50.1020">
    <property type="entry name" value="LytTr DNA-binding domain"/>
    <property type="match status" value="1"/>
</dbReference>
<sequence length="245" mass="26717">MKVTAFLADDEPVARAGLRGMLRAFEWVEVVGEAGDGESAVRGIRALRPELVFLDVQMPGVLGPDVLRRIEHRPFVMFTTAYSEHAVTAFELGAVDYLLKPFGPTRLAAAMERVRSSIGEPASADAVERLSGGLAGGPITRLFVRVGGAVVPVAVDRVSWFEADGDYVIAHAGTSRHLLHLALSRLEQRLDARKFTRVHRAHIVNLDHVRAFRPDDRGGLEAELADGTRVPVSRARAQELRSAGR</sequence>
<dbReference type="Pfam" id="PF00072">
    <property type="entry name" value="Response_reg"/>
    <property type="match status" value="1"/>
</dbReference>
<dbReference type="SMART" id="SM00448">
    <property type="entry name" value="REC"/>
    <property type="match status" value="1"/>
</dbReference>
<accession>A0A6J4KYB9</accession>
<dbReference type="SUPFAM" id="SSF52172">
    <property type="entry name" value="CheY-like"/>
    <property type="match status" value="1"/>
</dbReference>
<name>A0A6J4KYB9_9BACT</name>
<dbReference type="InterPro" id="IPR007492">
    <property type="entry name" value="LytTR_DNA-bd_dom"/>
</dbReference>
<evidence type="ECO:0000313" key="4">
    <source>
        <dbReference type="EMBL" id="CAA9314510.1"/>
    </source>
</evidence>
<dbReference type="PROSITE" id="PS50930">
    <property type="entry name" value="HTH_LYTTR"/>
    <property type="match status" value="1"/>
</dbReference>
<organism evidence="4">
    <name type="scientific">uncultured Gemmatimonadaceae bacterium</name>
    <dbReference type="NCBI Taxonomy" id="246130"/>
    <lineage>
        <taxon>Bacteria</taxon>
        <taxon>Pseudomonadati</taxon>
        <taxon>Gemmatimonadota</taxon>
        <taxon>Gemmatimonadia</taxon>
        <taxon>Gemmatimonadales</taxon>
        <taxon>Gemmatimonadaceae</taxon>
        <taxon>environmental samples</taxon>
    </lineage>
</organism>
<evidence type="ECO:0000259" key="2">
    <source>
        <dbReference type="PROSITE" id="PS50110"/>
    </source>
</evidence>
<dbReference type="Gene3D" id="3.40.50.2300">
    <property type="match status" value="1"/>
</dbReference>
<dbReference type="AlphaFoldDB" id="A0A6J4KYB9"/>
<feature type="domain" description="HTH LytTR-type" evidence="3">
    <location>
        <begin position="142"/>
        <end position="245"/>
    </location>
</feature>
<gene>
    <name evidence="4" type="ORF">AVDCRST_MAG40-1158</name>
</gene>
<dbReference type="GO" id="GO:0003677">
    <property type="term" value="F:DNA binding"/>
    <property type="evidence" value="ECO:0007669"/>
    <property type="project" value="InterPro"/>
</dbReference>
<protein>
    <submittedName>
        <fullName evidence="4">Two-component transcriptional response regulator, LuxR family</fullName>
    </submittedName>
</protein>
<dbReference type="InterPro" id="IPR046947">
    <property type="entry name" value="LytR-like"/>
</dbReference>
<dbReference type="PANTHER" id="PTHR37299:SF1">
    <property type="entry name" value="STAGE 0 SPORULATION PROTEIN A HOMOLOG"/>
    <property type="match status" value="1"/>
</dbReference>
<dbReference type="InterPro" id="IPR011006">
    <property type="entry name" value="CheY-like_superfamily"/>
</dbReference>
<dbReference type="InterPro" id="IPR001789">
    <property type="entry name" value="Sig_transdc_resp-reg_receiver"/>
</dbReference>
<keyword evidence="1" id="KW-0597">Phosphoprotein</keyword>
<dbReference type="EMBL" id="CADCTX010000348">
    <property type="protein sequence ID" value="CAA9314510.1"/>
    <property type="molecule type" value="Genomic_DNA"/>
</dbReference>
<feature type="non-terminal residue" evidence="4">
    <location>
        <position position="245"/>
    </location>
</feature>